<sequence>MFAAWQMAWDDGDTGRLIHNIIPTVSLQPINWTLNEVLFFTGESLPFVSPKIQPCRNLILFLLGNRHTNPLCYGLPSHNFLPYGSTQPTTSASMVRQSSQQFNVKKEDPYFAPLSAKRNQTFPFRSKLIVFSSLQYSSQLSPMLLCHSHNLGQHFQK</sequence>
<organism evidence="1 2">
    <name type="scientific">Araneus ventricosus</name>
    <name type="common">Orbweaver spider</name>
    <name type="synonym">Epeira ventricosa</name>
    <dbReference type="NCBI Taxonomy" id="182803"/>
    <lineage>
        <taxon>Eukaryota</taxon>
        <taxon>Metazoa</taxon>
        <taxon>Ecdysozoa</taxon>
        <taxon>Arthropoda</taxon>
        <taxon>Chelicerata</taxon>
        <taxon>Arachnida</taxon>
        <taxon>Araneae</taxon>
        <taxon>Araneomorphae</taxon>
        <taxon>Entelegynae</taxon>
        <taxon>Araneoidea</taxon>
        <taxon>Araneidae</taxon>
        <taxon>Araneus</taxon>
    </lineage>
</organism>
<evidence type="ECO:0000313" key="2">
    <source>
        <dbReference type="Proteomes" id="UP000499080"/>
    </source>
</evidence>
<comment type="caution">
    <text evidence="1">The sequence shown here is derived from an EMBL/GenBank/DDBJ whole genome shotgun (WGS) entry which is preliminary data.</text>
</comment>
<dbReference type="AlphaFoldDB" id="A0A4Y2Q185"/>
<gene>
    <name evidence="1" type="ORF">AVEN_158014_1</name>
</gene>
<dbReference type="EMBL" id="BGPR01012684">
    <property type="protein sequence ID" value="GBN57174.1"/>
    <property type="molecule type" value="Genomic_DNA"/>
</dbReference>
<proteinExistence type="predicted"/>
<evidence type="ECO:0000313" key="1">
    <source>
        <dbReference type="EMBL" id="GBN57174.1"/>
    </source>
</evidence>
<accession>A0A4Y2Q185</accession>
<dbReference type="Proteomes" id="UP000499080">
    <property type="component" value="Unassembled WGS sequence"/>
</dbReference>
<protein>
    <submittedName>
        <fullName evidence="1">Uncharacterized protein</fullName>
    </submittedName>
</protein>
<reference evidence="1 2" key="1">
    <citation type="journal article" date="2019" name="Sci. Rep.">
        <title>Orb-weaving spider Araneus ventricosus genome elucidates the spidroin gene catalogue.</title>
        <authorList>
            <person name="Kono N."/>
            <person name="Nakamura H."/>
            <person name="Ohtoshi R."/>
            <person name="Moran D.A.P."/>
            <person name="Shinohara A."/>
            <person name="Yoshida Y."/>
            <person name="Fujiwara M."/>
            <person name="Mori M."/>
            <person name="Tomita M."/>
            <person name="Arakawa K."/>
        </authorList>
    </citation>
    <scope>NUCLEOTIDE SEQUENCE [LARGE SCALE GENOMIC DNA]</scope>
</reference>
<name>A0A4Y2Q185_ARAVE</name>
<keyword evidence="2" id="KW-1185">Reference proteome</keyword>